<dbReference type="Proteomes" id="UP000230069">
    <property type="component" value="Unassembled WGS sequence"/>
</dbReference>
<evidence type="ECO:0000313" key="3">
    <source>
        <dbReference type="Proteomes" id="UP000230069"/>
    </source>
</evidence>
<protein>
    <submittedName>
        <fullName evidence="2">Uncharacterized protein</fullName>
    </submittedName>
</protein>
<keyword evidence="3" id="KW-1185">Reference proteome</keyword>
<dbReference type="InParanoid" id="A0A2G5FCH7"/>
<name>A0A2G5FCH7_AQUCA</name>
<evidence type="ECO:0000313" key="2">
    <source>
        <dbReference type="EMBL" id="PIA65704.1"/>
    </source>
</evidence>
<gene>
    <name evidence="2" type="ORF">AQUCO_00100895v1</name>
</gene>
<reference evidence="2 3" key="1">
    <citation type="submission" date="2017-09" db="EMBL/GenBank/DDBJ databases">
        <title>WGS assembly of Aquilegia coerulea Goldsmith.</title>
        <authorList>
            <person name="Hodges S."/>
            <person name="Kramer E."/>
            <person name="Nordborg M."/>
            <person name="Tomkins J."/>
            <person name="Borevitz J."/>
            <person name="Derieg N."/>
            <person name="Yan J."/>
            <person name="Mihaltcheva S."/>
            <person name="Hayes R.D."/>
            <person name="Rokhsar D."/>
        </authorList>
    </citation>
    <scope>NUCLEOTIDE SEQUENCE [LARGE SCALE GENOMIC DNA]</scope>
    <source>
        <strain evidence="3">cv. Goldsmith</strain>
    </source>
</reference>
<feature type="transmembrane region" description="Helical" evidence="1">
    <location>
        <begin position="44"/>
        <end position="63"/>
    </location>
</feature>
<keyword evidence="1" id="KW-0472">Membrane</keyword>
<sequence length="77" mass="8718">MAHFTLSSSFFSLPLSLSLHLLCIFSPISKVLFFVLYQEFGYDFSINFSILSPIVCEVFFLTMKSCLLDYGSLAQMA</sequence>
<proteinExistence type="predicted"/>
<dbReference type="AlphaFoldDB" id="A0A2G5FCH7"/>
<organism evidence="2 3">
    <name type="scientific">Aquilegia coerulea</name>
    <name type="common">Rocky mountain columbine</name>
    <dbReference type="NCBI Taxonomy" id="218851"/>
    <lineage>
        <taxon>Eukaryota</taxon>
        <taxon>Viridiplantae</taxon>
        <taxon>Streptophyta</taxon>
        <taxon>Embryophyta</taxon>
        <taxon>Tracheophyta</taxon>
        <taxon>Spermatophyta</taxon>
        <taxon>Magnoliopsida</taxon>
        <taxon>Ranunculales</taxon>
        <taxon>Ranunculaceae</taxon>
        <taxon>Thalictroideae</taxon>
        <taxon>Aquilegia</taxon>
    </lineage>
</organism>
<accession>A0A2G5FCH7</accession>
<evidence type="ECO:0000256" key="1">
    <source>
        <dbReference type="SAM" id="Phobius"/>
    </source>
</evidence>
<keyword evidence="1" id="KW-0812">Transmembrane</keyword>
<feature type="transmembrane region" description="Helical" evidence="1">
    <location>
        <begin position="17"/>
        <end position="37"/>
    </location>
</feature>
<keyword evidence="1" id="KW-1133">Transmembrane helix</keyword>
<dbReference type="EMBL" id="KZ305018">
    <property type="protein sequence ID" value="PIA65704.1"/>
    <property type="molecule type" value="Genomic_DNA"/>
</dbReference>